<organism evidence="1">
    <name type="scientific">Spodoptera frugiperda</name>
    <name type="common">Fall armyworm</name>
    <dbReference type="NCBI Taxonomy" id="7108"/>
    <lineage>
        <taxon>Eukaryota</taxon>
        <taxon>Metazoa</taxon>
        <taxon>Ecdysozoa</taxon>
        <taxon>Arthropoda</taxon>
        <taxon>Hexapoda</taxon>
        <taxon>Insecta</taxon>
        <taxon>Pterygota</taxon>
        <taxon>Neoptera</taxon>
        <taxon>Endopterygota</taxon>
        <taxon>Lepidoptera</taxon>
        <taxon>Glossata</taxon>
        <taxon>Ditrysia</taxon>
        <taxon>Noctuoidea</taxon>
        <taxon>Noctuidae</taxon>
        <taxon>Amphipyrinae</taxon>
        <taxon>Spodoptera</taxon>
    </lineage>
</organism>
<sequence>MAEHWSWLTGSPAAEYTYSPPTRPSRPPQRPLVKLATSAHLHTIARTRKPFIFRGALCTCQTSLITVDRSLYAAYHDVYDGWVNFMPDSSPVFREICSSNDCSERIHAISNWLVVANVISFGSYKDE</sequence>
<name>A0A2H1VXG1_SPOFR</name>
<gene>
    <name evidence="1" type="ORF">SFRICE_006260</name>
</gene>
<dbReference type="AlphaFoldDB" id="A0A2H1VXG1"/>
<accession>A0A2H1VXG1</accession>
<evidence type="ECO:0000313" key="1">
    <source>
        <dbReference type="EMBL" id="SOQ45416.1"/>
    </source>
</evidence>
<proteinExistence type="predicted"/>
<dbReference type="EMBL" id="ODYU01004992">
    <property type="protein sequence ID" value="SOQ45416.1"/>
    <property type="molecule type" value="Genomic_DNA"/>
</dbReference>
<reference evidence="1" key="1">
    <citation type="submission" date="2016-07" db="EMBL/GenBank/DDBJ databases">
        <authorList>
            <person name="Bretaudeau A."/>
        </authorList>
    </citation>
    <scope>NUCLEOTIDE SEQUENCE</scope>
    <source>
        <strain evidence="1">Rice</strain>
        <tissue evidence="1">Whole body</tissue>
    </source>
</reference>
<protein>
    <submittedName>
        <fullName evidence="1">SFRICE_006260</fullName>
    </submittedName>
</protein>